<organism evidence="2 3">
    <name type="scientific">Penicillium nordicum</name>
    <dbReference type="NCBI Taxonomy" id="229535"/>
    <lineage>
        <taxon>Eukaryota</taxon>
        <taxon>Fungi</taxon>
        <taxon>Dikarya</taxon>
        <taxon>Ascomycota</taxon>
        <taxon>Pezizomycotina</taxon>
        <taxon>Eurotiomycetes</taxon>
        <taxon>Eurotiomycetidae</taxon>
        <taxon>Eurotiales</taxon>
        <taxon>Aspergillaceae</taxon>
        <taxon>Penicillium</taxon>
    </lineage>
</organism>
<evidence type="ECO:0000313" key="2">
    <source>
        <dbReference type="EMBL" id="KOS42067.1"/>
    </source>
</evidence>
<keyword evidence="3" id="KW-1185">Reference proteome</keyword>
<accession>A0A0M8P2B0</accession>
<dbReference type="Proteomes" id="UP000037696">
    <property type="component" value="Unassembled WGS sequence"/>
</dbReference>
<feature type="compositionally biased region" description="Acidic residues" evidence="1">
    <location>
        <begin position="15"/>
        <end position="26"/>
    </location>
</feature>
<sequence length="151" mass="16672">MQWNLTRIAAMQGAGEDEDSDIDSDSDSVAVESGSRSPIKEARMFPERLIPTSPRGYPSKGTPFFLWEKKKKKKKKRKKEKKGRQSTLERSDQQDASYVKTGHPPRPGSSGTVLDVPEDPTATSLDLYVVLLTKSLSGEANASSLVFLVFP</sequence>
<feature type="region of interest" description="Disordered" evidence="1">
    <location>
        <begin position="1"/>
        <end position="118"/>
    </location>
</feature>
<evidence type="ECO:0000313" key="3">
    <source>
        <dbReference type="Proteomes" id="UP000037696"/>
    </source>
</evidence>
<name>A0A0M8P2B0_9EURO</name>
<comment type="caution">
    <text evidence="2">The sequence shown here is derived from an EMBL/GenBank/DDBJ whole genome shotgun (WGS) entry which is preliminary data.</text>
</comment>
<feature type="compositionally biased region" description="Basic residues" evidence="1">
    <location>
        <begin position="69"/>
        <end position="84"/>
    </location>
</feature>
<dbReference type="OrthoDB" id="5416097at2759"/>
<gene>
    <name evidence="2" type="ORF">ACN38_g7047</name>
</gene>
<reference evidence="2 3" key="1">
    <citation type="submission" date="2015-08" db="EMBL/GenBank/DDBJ databases">
        <title>Genome sequencing of Penicillium nordicum.</title>
        <authorList>
            <person name="Nguyen H.D."/>
            <person name="Seifert K.A."/>
        </authorList>
    </citation>
    <scope>NUCLEOTIDE SEQUENCE [LARGE SCALE GENOMIC DNA]</scope>
    <source>
        <strain evidence="2 3">DAOMC 185683</strain>
    </source>
</reference>
<dbReference type="EMBL" id="LHQQ01000115">
    <property type="protein sequence ID" value="KOS42067.1"/>
    <property type="molecule type" value="Genomic_DNA"/>
</dbReference>
<dbReference type="AlphaFoldDB" id="A0A0M8P2B0"/>
<proteinExistence type="predicted"/>
<protein>
    <submittedName>
        <fullName evidence="2">Uncharacterized protein</fullName>
    </submittedName>
</protein>
<evidence type="ECO:0000256" key="1">
    <source>
        <dbReference type="SAM" id="MobiDB-lite"/>
    </source>
</evidence>